<keyword evidence="2" id="KW-1003">Cell membrane</keyword>
<dbReference type="Proteomes" id="UP000321337">
    <property type="component" value="Unassembled WGS sequence"/>
</dbReference>
<evidence type="ECO:0000313" key="12">
    <source>
        <dbReference type="Proteomes" id="UP000321337"/>
    </source>
</evidence>
<dbReference type="Pfam" id="PF20560">
    <property type="entry name" value="MotA_N"/>
    <property type="match status" value="1"/>
</dbReference>
<gene>
    <name evidence="11" type="primary">motC</name>
    <name evidence="11" type="ORF">TPL01_04930</name>
</gene>
<dbReference type="InterPro" id="IPR046786">
    <property type="entry name" value="MotA_N"/>
</dbReference>
<evidence type="ECO:0000256" key="5">
    <source>
        <dbReference type="ARBA" id="ARBA00022989"/>
    </source>
</evidence>
<keyword evidence="12" id="KW-1185">Reference proteome</keyword>
<dbReference type="InterPro" id="IPR002898">
    <property type="entry name" value="MotA_ExbB_proton_chnl"/>
</dbReference>
<keyword evidence="6 8" id="KW-0472">Membrane</keyword>
<feature type="domain" description="MotA/TolQ/ExbB proton channel" evidence="9">
    <location>
        <begin position="103"/>
        <end position="220"/>
    </location>
</feature>
<keyword evidence="11" id="KW-0282">Flagellum</keyword>
<comment type="caution">
    <text evidence="11">The sequence shown here is derived from an EMBL/GenBank/DDBJ whole genome shotgun (WGS) entry which is preliminary data.</text>
</comment>
<comment type="similarity">
    <text evidence="7">Belongs to the exbB/tolQ family.</text>
</comment>
<name>A0A512L4F0_9PROT</name>
<dbReference type="EMBL" id="BKAD01000004">
    <property type="protein sequence ID" value="GEP29355.1"/>
    <property type="molecule type" value="Genomic_DNA"/>
</dbReference>
<dbReference type="PANTHER" id="PTHR30433">
    <property type="entry name" value="CHEMOTAXIS PROTEIN MOTA"/>
    <property type="match status" value="1"/>
</dbReference>
<keyword evidence="7" id="KW-0813">Transport</keyword>
<keyword evidence="4" id="KW-0283">Flagellar rotation</keyword>
<feature type="transmembrane region" description="Helical" evidence="8">
    <location>
        <begin position="31"/>
        <end position="49"/>
    </location>
</feature>
<dbReference type="RefSeq" id="WP_147070419.1">
    <property type="nucleotide sequence ID" value="NZ_AP021884.1"/>
</dbReference>
<dbReference type="NCBIfam" id="NF006583">
    <property type="entry name" value="PRK09109.1"/>
    <property type="match status" value="1"/>
</dbReference>
<evidence type="ECO:0000256" key="1">
    <source>
        <dbReference type="ARBA" id="ARBA00004651"/>
    </source>
</evidence>
<evidence type="ECO:0000259" key="9">
    <source>
        <dbReference type="Pfam" id="PF01618"/>
    </source>
</evidence>
<feature type="domain" description="Motility protein A N-terminal" evidence="10">
    <location>
        <begin position="7"/>
        <end position="77"/>
    </location>
</feature>
<dbReference type="PANTHER" id="PTHR30433:SF3">
    <property type="entry name" value="MOTILITY PROTEIN A"/>
    <property type="match status" value="1"/>
</dbReference>
<feature type="transmembrane region" description="Helical" evidence="8">
    <location>
        <begin position="149"/>
        <end position="169"/>
    </location>
</feature>
<evidence type="ECO:0000256" key="8">
    <source>
        <dbReference type="SAM" id="Phobius"/>
    </source>
</evidence>
<evidence type="ECO:0000256" key="3">
    <source>
        <dbReference type="ARBA" id="ARBA00022692"/>
    </source>
</evidence>
<reference evidence="11 12" key="1">
    <citation type="submission" date="2019-07" db="EMBL/GenBank/DDBJ databases">
        <title>Whole genome shotgun sequence of Thiobacillus plumbophilus NBRC 107929.</title>
        <authorList>
            <person name="Hosoyama A."/>
            <person name="Uohara A."/>
            <person name="Ohji S."/>
            <person name="Ichikawa N."/>
        </authorList>
    </citation>
    <scope>NUCLEOTIDE SEQUENCE [LARGE SCALE GENOMIC DNA]</scope>
    <source>
        <strain evidence="11 12">NBRC 107929</strain>
    </source>
</reference>
<dbReference type="Pfam" id="PF01618">
    <property type="entry name" value="MotA_ExbB"/>
    <property type="match status" value="1"/>
</dbReference>
<feature type="transmembrane region" description="Helical" evidence="8">
    <location>
        <begin position="181"/>
        <end position="203"/>
    </location>
</feature>
<evidence type="ECO:0000256" key="2">
    <source>
        <dbReference type="ARBA" id="ARBA00022475"/>
    </source>
</evidence>
<evidence type="ECO:0000259" key="10">
    <source>
        <dbReference type="Pfam" id="PF20560"/>
    </source>
</evidence>
<accession>A0A512L4F0</accession>
<comment type="subcellular location">
    <subcellularLocation>
        <location evidence="1">Cell membrane</location>
        <topology evidence="1">Multi-pass membrane protein</topology>
    </subcellularLocation>
    <subcellularLocation>
        <location evidence="7">Membrane</location>
        <topology evidence="7">Multi-pass membrane protein</topology>
    </subcellularLocation>
</comment>
<dbReference type="GO" id="GO:0005886">
    <property type="term" value="C:plasma membrane"/>
    <property type="evidence" value="ECO:0007669"/>
    <property type="project" value="UniProtKB-SubCell"/>
</dbReference>
<dbReference type="OrthoDB" id="9806929at2"/>
<dbReference type="GO" id="GO:0015031">
    <property type="term" value="P:protein transport"/>
    <property type="evidence" value="ECO:0007669"/>
    <property type="project" value="UniProtKB-KW"/>
</dbReference>
<keyword evidence="5 8" id="KW-1133">Transmembrane helix</keyword>
<proteinExistence type="inferred from homology"/>
<keyword evidence="11" id="KW-0966">Cell projection</keyword>
<keyword evidence="7" id="KW-0653">Protein transport</keyword>
<evidence type="ECO:0000256" key="7">
    <source>
        <dbReference type="RuleBase" id="RU004057"/>
    </source>
</evidence>
<dbReference type="InterPro" id="IPR047055">
    <property type="entry name" value="MotA-like"/>
</dbReference>
<protein>
    <submittedName>
        <fullName evidence="11">Flagellar motor protein</fullName>
    </submittedName>
</protein>
<evidence type="ECO:0000313" key="11">
    <source>
        <dbReference type="EMBL" id="GEP29355.1"/>
    </source>
</evidence>
<evidence type="ECO:0000256" key="4">
    <source>
        <dbReference type="ARBA" id="ARBA00022779"/>
    </source>
</evidence>
<keyword evidence="3 8" id="KW-0812">Transmembrane</keyword>
<dbReference type="GO" id="GO:0071978">
    <property type="term" value="P:bacterial-type flagellum-dependent swarming motility"/>
    <property type="evidence" value="ECO:0007669"/>
    <property type="project" value="InterPro"/>
</dbReference>
<dbReference type="GO" id="GO:0006935">
    <property type="term" value="P:chemotaxis"/>
    <property type="evidence" value="ECO:0007669"/>
    <property type="project" value="InterPro"/>
</dbReference>
<evidence type="ECO:0000256" key="6">
    <source>
        <dbReference type="ARBA" id="ARBA00023136"/>
    </source>
</evidence>
<keyword evidence="11" id="KW-0969">Cilium</keyword>
<organism evidence="11 12">
    <name type="scientific">Sulfuriferula plumbiphila</name>
    <dbReference type="NCBI Taxonomy" id="171865"/>
    <lineage>
        <taxon>Bacteria</taxon>
        <taxon>Pseudomonadati</taxon>
        <taxon>Pseudomonadota</taxon>
        <taxon>Betaproteobacteria</taxon>
        <taxon>Nitrosomonadales</taxon>
        <taxon>Sulfuricellaceae</taxon>
        <taxon>Sulfuriferula</taxon>
    </lineage>
</organism>
<dbReference type="AlphaFoldDB" id="A0A512L4F0"/>
<sequence length="246" mass="26441">MDWGSLAGVALALTAVLVAHLLDGGHIGSLVQPAAFVVVVIGTIGAVLLQNRMPVFVRGVRMARWVFAPPPDNRQTMANEISSWSHTARREGLLSLEPFMQATRDPFIAKGLRLIIDGTEPGKLREILDLEIGAYEMEQRQAAKIWEAAGGYSPTIGILGAVLGLIHVMENLSDPTKLGGGIAVAFVATIYGVGLANLVFLPIGNRLKATVMHEVNKREMLADAFLGIATGDNPRAIEERVAVYLR</sequence>